<keyword evidence="2" id="KW-1185">Reference proteome</keyword>
<dbReference type="InterPro" id="IPR027417">
    <property type="entry name" value="P-loop_NTPase"/>
</dbReference>
<dbReference type="HOGENOM" id="CLU_021307_2_0_3"/>
<dbReference type="eggNOG" id="COG1672">
    <property type="taxonomic scope" value="Bacteria"/>
</dbReference>
<proteinExistence type="predicted"/>
<dbReference type="EnsemblBacteria" id="ACC84793">
    <property type="protein sequence ID" value="ACC84793"/>
    <property type="gene ID" value="Npun_R6531"/>
</dbReference>
<sequence length="486" mass="56066">MISDMKHSKSTRKRGIVLTIAGLKRLQAAILAMEKVQNNGNHFTLEDLGDRMNVSTKTLNRLWSLNTGVDQKTLKLCFTAFNLELRREDYTILSEPNNTEVYPTQLLSLDTGEKKLSPHLSLESFVTQHHNQLENLWSYPDGPVALDSPFYVERPPIEELVYREIIQPGCVIRIRAPREMGKTSLVLRLLAFAQMQGYRPVNLNCKQMDATCLTDLNKFLRSFCWQIATELGIDPKLDENWDEEIGCKLSCSLYLQSYLLKQSKSPVVLVLNEVDHFFEYPQIAQEFFGLLRSWYEEARQDANLQKLRLVVVYSTEVYVSLDINRSPFNIGLPIRLPEFTKHQVEYLAQRHGLNWTSQNEVMQLMSLVGGHPALIRIALYYICCQGTTLEEVIYEAIANGGIYRYHLWRHWAILQENSSLVKAYIEVVSSKQSISLNPIDAHKLESLGLITYEGDRILPRCQLYRAYFKKQLGVAEFEYKSLQKRA</sequence>
<dbReference type="EMBL" id="CP001037">
    <property type="protein sequence ID" value="ACC84793.1"/>
    <property type="molecule type" value="Genomic_DNA"/>
</dbReference>
<evidence type="ECO:0008006" key="3">
    <source>
        <dbReference type="Google" id="ProtNLM"/>
    </source>
</evidence>
<dbReference type="PhylomeDB" id="B2IZF1"/>
<dbReference type="SUPFAM" id="SSF52540">
    <property type="entry name" value="P-loop containing nucleoside triphosphate hydrolases"/>
    <property type="match status" value="1"/>
</dbReference>
<dbReference type="Pfam" id="PF14516">
    <property type="entry name" value="AAA_35"/>
    <property type="match status" value="1"/>
</dbReference>
<evidence type="ECO:0000313" key="1">
    <source>
        <dbReference type="EMBL" id="ACC84793.1"/>
    </source>
</evidence>
<name>B2IZF1_NOSP7</name>
<dbReference type="KEGG" id="npu:Npun_R6531"/>
<reference evidence="2" key="1">
    <citation type="submission" date="2008-04" db="EMBL/GenBank/DDBJ databases">
        <title>Complete sequence of chromosome of Nostoc punctiforme ATCC 29133.</title>
        <authorList>
            <consortium name="US DOE Joint Genome Institute"/>
            <person name="Copeland A."/>
            <person name="Lucas S."/>
            <person name="Lapidus A."/>
            <person name="Glavina del Rio T."/>
            <person name="Dalin E."/>
            <person name="Tice H."/>
            <person name="Pitluck S."/>
            <person name="Chain P."/>
            <person name="Malfatti S."/>
            <person name="Shin M."/>
            <person name="Vergez L."/>
            <person name="Schmutz J."/>
            <person name="Larimer F."/>
            <person name="Land M."/>
            <person name="Hauser L."/>
            <person name="Kyrpides N."/>
            <person name="Kim E."/>
            <person name="Meeks J.C."/>
            <person name="Elhai J."/>
            <person name="Campbell E.L."/>
            <person name="Thiel T."/>
            <person name="Longmire J."/>
            <person name="Potts M."/>
            <person name="Atlas R."/>
        </authorList>
    </citation>
    <scope>NUCLEOTIDE SEQUENCE [LARGE SCALE GENOMIC DNA]</scope>
    <source>
        <strain evidence="2">ATCC 29133 / PCC 73102</strain>
    </source>
</reference>
<evidence type="ECO:0000313" key="2">
    <source>
        <dbReference type="Proteomes" id="UP000001191"/>
    </source>
</evidence>
<protein>
    <recommendedName>
        <fullName evidence="3">Serine/threonine protein kinase</fullName>
    </recommendedName>
</protein>
<organism evidence="1 2">
    <name type="scientific">Nostoc punctiforme (strain ATCC 29133 / PCC 73102)</name>
    <dbReference type="NCBI Taxonomy" id="63737"/>
    <lineage>
        <taxon>Bacteria</taxon>
        <taxon>Bacillati</taxon>
        <taxon>Cyanobacteriota</taxon>
        <taxon>Cyanophyceae</taxon>
        <taxon>Nostocales</taxon>
        <taxon>Nostocaceae</taxon>
        <taxon>Nostoc</taxon>
    </lineage>
</organism>
<dbReference type="Proteomes" id="UP000001191">
    <property type="component" value="Chromosome"/>
</dbReference>
<accession>B2IZF1</accession>
<dbReference type="AlphaFoldDB" id="B2IZF1"/>
<reference evidence="1 2" key="2">
    <citation type="journal article" date="2013" name="Plant Physiol.">
        <title>A Nostoc punctiforme Sugar Transporter Necessary to Establish a Cyanobacterium-Plant Symbiosis.</title>
        <authorList>
            <person name="Ekman M."/>
            <person name="Picossi S."/>
            <person name="Campbell E.L."/>
            <person name="Meeks J.C."/>
            <person name="Flores E."/>
        </authorList>
    </citation>
    <scope>NUCLEOTIDE SEQUENCE [LARGE SCALE GENOMIC DNA]</scope>
    <source>
        <strain evidence="2">ATCC 29133 / PCC 73102</strain>
    </source>
</reference>
<gene>
    <name evidence="1" type="ordered locus">Npun_R6531</name>
</gene>
<dbReference type="Gene3D" id="3.40.50.300">
    <property type="entry name" value="P-loop containing nucleotide triphosphate hydrolases"/>
    <property type="match status" value="1"/>
</dbReference>
<dbReference type="STRING" id="63737.Npun_R6531"/>